<feature type="compositionally biased region" description="Polar residues" evidence="2">
    <location>
        <begin position="12"/>
        <end position="22"/>
    </location>
</feature>
<name>A0A565CPT7_9BRAS</name>
<keyword evidence="5" id="KW-1185">Reference proteome</keyword>
<feature type="compositionally biased region" description="Polar residues" evidence="2">
    <location>
        <begin position="67"/>
        <end position="78"/>
    </location>
</feature>
<dbReference type="InterPro" id="IPR001878">
    <property type="entry name" value="Znf_CCHC"/>
</dbReference>
<dbReference type="Pfam" id="PF00098">
    <property type="entry name" value="zf-CCHC"/>
    <property type="match status" value="1"/>
</dbReference>
<dbReference type="EMBL" id="CABITT030000008">
    <property type="protein sequence ID" value="VVB15466.1"/>
    <property type="molecule type" value="Genomic_DNA"/>
</dbReference>
<feature type="domain" description="CCHC-type" evidence="3">
    <location>
        <begin position="35"/>
        <end position="49"/>
    </location>
</feature>
<dbReference type="GO" id="GO:0008270">
    <property type="term" value="F:zinc ion binding"/>
    <property type="evidence" value="ECO:0007669"/>
    <property type="project" value="UniProtKB-KW"/>
</dbReference>
<sequence>MPRWMGDAESESGVTNQSYSCPTQNLKDKVVSVICAHCGKEGHQESECPIIHPEITFIPTMTQTTTHPSSSGPVSSETLGGRLCSRCRYPKTPPRQV</sequence>
<proteinExistence type="predicted"/>
<feature type="region of interest" description="Disordered" evidence="2">
    <location>
        <begin position="62"/>
        <end position="81"/>
    </location>
</feature>
<keyword evidence="1" id="KW-0863">Zinc-finger</keyword>
<gene>
    <name evidence="4" type="ORF">ANE_LOCUS25910</name>
</gene>
<dbReference type="Proteomes" id="UP000489600">
    <property type="component" value="Unassembled WGS sequence"/>
</dbReference>
<feature type="region of interest" description="Disordered" evidence="2">
    <location>
        <begin position="1"/>
        <end position="22"/>
    </location>
</feature>
<dbReference type="GO" id="GO:0003676">
    <property type="term" value="F:nucleic acid binding"/>
    <property type="evidence" value="ECO:0007669"/>
    <property type="project" value="InterPro"/>
</dbReference>
<evidence type="ECO:0000313" key="4">
    <source>
        <dbReference type="EMBL" id="VVB15466.1"/>
    </source>
</evidence>
<dbReference type="AlphaFoldDB" id="A0A565CPT7"/>
<organism evidence="4 5">
    <name type="scientific">Arabis nemorensis</name>
    <dbReference type="NCBI Taxonomy" id="586526"/>
    <lineage>
        <taxon>Eukaryota</taxon>
        <taxon>Viridiplantae</taxon>
        <taxon>Streptophyta</taxon>
        <taxon>Embryophyta</taxon>
        <taxon>Tracheophyta</taxon>
        <taxon>Spermatophyta</taxon>
        <taxon>Magnoliopsida</taxon>
        <taxon>eudicotyledons</taxon>
        <taxon>Gunneridae</taxon>
        <taxon>Pentapetalae</taxon>
        <taxon>rosids</taxon>
        <taxon>malvids</taxon>
        <taxon>Brassicales</taxon>
        <taxon>Brassicaceae</taxon>
        <taxon>Arabideae</taxon>
        <taxon>Arabis</taxon>
    </lineage>
</organism>
<evidence type="ECO:0000259" key="3">
    <source>
        <dbReference type="PROSITE" id="PS50158"/>
    </source>
</evidence>
<dbReference type="SUPFAM" id="SSF57756">
    <property type="entry name" value="Retrovirus zinc finger-like domains"/>
    <property type="match status" value="1"/>
</dbReference>
<evidence type="ECO:0000256" key="1">
    <source>
        <dbReference type="PROSITE-ProRule" id="PRU00047"/>
    </source>
</evidence>
<dbReference type="InterPro" id="IPR036875">
    <property type="entry name" value="Znf_CCHC_sf"/>
</dbReference>
<dbReference type="PROSITE" id="PS50158">
    <property type="entry name" value="ZF_CCHC"/>
    <property type="match status" value="1"/>
</dbReference>
<evidence type="ECO:0000256" key="2">
    <source>
        <dbReference type="SAM" id="MobiDB-lite"/>
    </source>
</evidence>
<reference evidence="4" key="1">
    <citation type="submission" date="2019-07" db="EMBL/GenBank/DDBJ databases">
        <authorList>
            <person name="Dittberner H."/>
        </authorList>
    </citation>
    <scope>NUCLEOTIDE SEQUENCE [LARGE SCALE GENOMIC DNA]</scope>
</reference>
<keyword evidence="1" id="KW-0862">Zinc</keyword>
<keyword evidence="1" id="KW-0479">Metal-binding</keyword>
<accession>A0A565CPT7</accession>
<comment type="caution">
    <text evidence="4">The sequence shown here is derived from an EMBL/GenBank/DDBJ whole genome shotgun (WGS) entry which is preliminary data.</text>
</comment>
<protein>
    <recommendedName>
        <fullName evidence="3">CCHC-type domain-containing protein</fullName>
    </recommendedName>
</protein>
<evidence type="ECO:0000313" key="5">
    <source>
        <dbReference type="Proteomes" id="UP000489600"/>
    </source>
</evidence>